<dbReference type="AlphaFoldDB" id="U5HBW4"/>
<reference evidence="2 4" key="3">
    <citation type="journal article" date="2015" name="BMC Genomics">
        <title>Sex and parasites: genomic and transcriptomic analysis of Microbotryum lychnidis-dioicae, the biotrophic and plant-castrating anther smut fungus.</title>
        <authorList>
            <person name="Perlin M.H."/>
            <person name="Amselem J."/>
            <person name="Fontanillas E."/>
            <person name="Toh S.S."/>
            <person name="Chen Z."/>
            <person name="Goldberg J."/>
            <person name="Duplessis S."/>
            <person name="Henrissat B."/>
            <person name="Young S."/>
            <person name="Zeng Q."/>
            <person name="Aguileta G."/>
            <person name="Petit E."/>
            <person name="Badouin H."/>
            <person name="Andrews J."/>
            <person name="Razeeq D."/>
            <person name="Gabaldon T."/>
            <person name="Quesneville H."/>
            <person name="Giraud T."/>
            <person name="Hood M.E."/>
            <person name="Schultz D.J."/>
            <person name="Cuomo C.A."/>
        </authorList>
    </citation>
    <scope>NUCLEOTIDE SEQUENCE [LARGE SCALE GENOMIC DNA]</scope>
    <source>
        <strain evidence="2">P1A1 Lamole</strain>
        <strain evidence="4">p1A1 Lamole</strain>
    </source>
</reference>
<proteinExistence type="predicted"/>
<dbReference type="HOGENOM" id="CLU_639595_0_0_1"/>
<dbReference type="Gene3D" id="3.80.10.10">
    <property type="entry name" value="Ribonuclease Inhibitor"/>
    <property type="match status" value="1"/>
</dbReference>
<reference evidence="2" key="2">
    <citation type="submission" date="2010-11" db="EMBL/GenBank/DDBJ databases">
        <authorList>
            <consortium name="The Broad Institute Genome Sequencing Platform"/>
            <person name="Earl A."/>
            <person name="Ward D."/>
            <person name="Feldgarden M."/>
            <person name="Gevers D."/>
            <person name="Butler R."/>
            <person name="Young S.K."/>
            <person name="Zeng Q."/>
            <person name="Gargeya S."/>
            <person name="Fitzgerald M."/>
            <person name="Haas B."/>
            <person name="Abouelleil A."/>
            <person name="Alvarado L."/>
            <person name="Arachchi H.M."/>
            <person name="Berlin A."/>
            <person name="Brown A."/>
            <person name="Chapman S.B."/>
            <person name="Chen Z."/>
            <person name="Dunbar C."/>
            <person name="Freedman E."/>
            <person name="Gearin G."/>
            <person name="Gellesch M."/>
            <person name="Goldberg J."/>
            <person name="Griggs A."/>
            <person name="Gujja S."/>
            <person name="Heilman E."/>
            <person name="Heiman D."/>
            <person name="Howarth C."/>
            <person name="Larson L."/>
            <person name="Lui A."/>
            <person name="MacDonald P.J.P."/>
            <person name="Mehta T."/>
            <person name="Montmayeur A."/>
            <person name="Murphy C."/>
            <person name="Neiman D."/>
            <person name="Pearson M."/>
            <person name="Priest M."/>
            <person name="Roberts A."/>
            <person name="Saif S."/>
            <person name="Shea T."/>
            <person name="Shenoy N."/>
            <person name="Sisk P."/>
            <person name="Stolte C."/>
            <person name="Sykes S."/>
            <person name="White J."/>
            <person name="Yandava C."/>
            <person name="Wortman J."/>
            <person name="Nusbaum C."/>
            <person name="Birren B."/>
        </authorList>
    </citation>
    <scope>NUCLEOTIDE SEQUENCE</scope>
    <source>
        <strain evidence="2">P1A1 Lamole</strain>
    </source>
</reference>
<dbReference type="EnsemblFungi" id="MVLG_04656T0">
    <property type="protein sequence ID" value="MVLG_04656T0"/>
    <property type="gene ID" value="MVLG_04656"/>
</dbReference>
<protein>
    <submittedName>
        <fullName evidence="2 3">Uncharacterized protein</fullName>
    </submittedName>
</protein>
<reference evidence="3" key="4">
    <citation type="submission" date="2015-06" db="UniProtKB">
        <authorList>
            <consortium name="EnsemblFungi"/>
        </authorList>
    </citation>
    <scope>IDENTIFICATION</scope>
</reference>
<evidence type="ECO:0000313" key="2">
    <source>
        <dbReference type="EMBL" id="KDE04898.1"/>
    </source>
</evidence>
<feature type="compositionally biased region" description="Low complexity" evidence="1">
    <location>
        <begin position="28"/>
        <end position="51"/>
    </location>
</feature>
<evidence type="ECO:0000313" key="4">
    <source>
        <dbReference type="Proteomes" id="UP000017200"/>
    </source>
</evidence>
<feature type="compositionally biased region" description="Acidic residues" evidence="1">
    <location>
        <begin position="239"/>
        <end position="249"/>
    </location>
</feature>
<feature type="region of interest" description="Disordered" evidence="1">
    <location>
        <begin position="77"/>
        <end position="120"/>
    </location>
</feature>
<dbReference type="SUPFAM" id="SSF52047">
    <property type="entry name" value="RNI-like"/>
    <property type="match status" value="1"/>
</dbReference>
<evidence type="ECO:0000256" key="1">
    <source>
        <dbReference type="SAM" id="MobiDB-lite"/>
    </source>
</evidence>
<accession>U5HBW4</accession>
<sequence length="464" mass="51661">MIPYRAPPAPPRTESIPDRLARLRSEQRSASSSANRRCALGTESSSSWSASATALANSFGAEWDTRATRARGRNANQTTLAAGPPAPPSWGPQVGRGSGPRGSSQSGPSSSRTAKAPPLVSTRREAIVAAQLHRNQILQLLFPSTHSPLVSEPSPVPSLLFTCAHLIAAVLVDPSQRHLVLPFLPILPDHLRLNLFDWTTTSGYALEERAIYQLLLPYRDNGEEGEKSAACNESSTSSDEWDDSSDSDEDRLPRDYLTPFRRSLSSPRFPYQSLTSLNLAFSPLKLPFLRSLLLSPRSIPLFPHLSHLNLAATPNLYFVEAFFKLLSPLISLRSLSLAGKSLYPPLHLEEEEKEAEEDALTRAHLEGFFNRLASAPRFLPRLVEATPTLQSLDLSYIPDLNINALHSIAWDRQWLDLVKLGTRNYAARTTSIELERGRRLNELGFVVKRRGEKTRKRLWLDVYY</sequence>
<feature type="compositionally biased region" description="Low complexity" evidence="1">
    <location>
        <begin position="101"/>
        <end position="112"/>
    </location>
</feature>
<feature type="region of interest" description="Disordered" evidence="1">
    <location>
        <begin position="223"/>
        <end position="254"/>
    </location>
</feature>
<dbReference type="EMBL" id="GL541696">
    <property type="protein sequence ID" value="KDE04898.1"/>
    <property type="molecule type" value="Genomic_DNA"/>
</dbReference>
<feature type="region of interest" description="Disordered" evidence="1">
    <location>
        <begin position="1"/>
        <end position="51"/>
    </location>
</feature>
<dbReference type="InterPro" id="IPR032675">
    <property type="entry name" value="LRR_dom_sf"/>
</dbReference>
<evidence type="ECO:0000313" key="3">
    <source>
        <dbReference type="EnsemblFungi" id="MVLG_04656T0"/>
    </source>
</evidence>
<organism evidence="2">
    <name type="scientific">Microbotryum lychnidis-dioicae (strain p1A1 Lamole / MvSl-1064)</name>
    <name type="common">Anther smut fungus</name>
    <dbReference type="NCBI Taxonomy" id="683840"/>
    <lineage>
        <taxon>Eukaryota</taxon>
        <taxon>Fungi</taxon>
        <taxon>Dikarya</taxon>
        <taxon>Basidiomycota</taxon>
        <taxon>Pucciniomycotina</taxon>
        <taxon>Microbotryomycetes</taxon>
        <taxon>Microbotryales</taxon>
        <taxon>Microbotryaceae</taxon>
        <taxon>Microbotryum</taxon>
    </lineage>
</organism>
<dbReference type="InParanoid" id="U5HBW4"/>
<gene>
    <name evidence="2" type="ORF">MVLG_04656</name>
</gene>
<dbReference type="Proteomes" id="UP000017200">
    <property type="component" value="Unassembled WGS sequence"/>
</dbReference>
<name>U5HBW4_USTV1</name>
<feature type="compositionally biased region" description="Basic and acidic residues" evidence="1">
    <location>
        <begin position="15"/>
        <end position="27"/>
    </location>
</feature>
<reference evidence="4" key="1">
    <citation type="submission" date="2010-11" db="EMBL/GenBank/DDBJ databases">
        <title>The genome sequence of Microbotryum violaceum strain p1A1 Lamole.</title>
        <authorList>
            <person name="Cuomo C."/>
            <person name="Perlin M."/>
            <person name="Young S.K."/>
            <person name="Zeng Q."/>
            <person name="Gargeya S."/>
            <person name="Alvarado L."/>
            <person name="Berlin A."/>
            <person name="Chapman S.B."/>
            <person name="Chen Z."/>
            <person name="Freedman E."/>
            <person name="Gellesch M."/>
            <person name="Goldberg J."/>
            <person name="Griggs A."/>
            <person name="Gujja S."/>
            <person name="Heilman E."/>
            <person name="Heiman D."/>
            <person name="Howarth C."/>
            <person name="Mehta T."/>
            <person name="Neiman D."/>
            <person name="Pearson M."/>
            <person name="Roberts A."/>
            <person name="Saif S."/>
            <person name="Shea T."/>
            <person name="Shenoy N."/>
            <person name="Sisk P."/>
            <person name="Stolte C."/>
            <person name="Sykes S."/>
            <person name="White J."/>
            <person name="Yandava C."/>
            <person name="Haas B."/>
            <person name="Nusbaum C."/>
            <person name="Birren B."/>
        </authorList>
    </citation>
    <scope>NUCLEOTIDE SEQUENCE [LARGE SCALE GENOMIC DNA]</scope>
    <source>
        <strain evidence="4">p1A1 Lamole</strain>
    </source>
</reference>
<dbReference type="EMBL" id="AEIJ01000463">
    <property type="status" value="NOT_ANNOTATED_CDS"/>
    <property type="molecule type" value="Genomic_DNA"/>
</dbReference>
<keyword evidence="4" id="KW-1185">Reference proteome</keyword>
<dbReference type="OrthoDB" id="2538103at2759"/>
<feature type="compositionally biased region" description="Pro residues" evidence="1">
    <location>
        <begin position="1"/>
        <end position="11"/>
    </location>
</feature>